<dbReference type="AlphaFoldDB" id="A0A0L8ING1"/>
<sequence>MGKTNSGGKREVRHWPINFFEEIIMTFEKISFAGETAVG</sequence>
<reference evidence="1 2" key="1">
    <citation type="submission" date="2015-09" db="EMBL/GenBank/DDBJ databases">
        <title>Genome announcement of multiple Pseudomonas syringae strains.</title>
        <authorList>
            <person name="Thakur S."/>
            <person name="Wang P.W."/>
            <person name="Gong Y."/>
            <person name="Weir B.S."/>
            <person name="Guttman D.S."/>
        </authorList>
    </citation>
    <scope>NUCLEOTIDE SEQUENCE [LARGE SCALE GENOMIC DNA]</scope>
    <source>
        <strain evidence="1 2">ICMP2802</strain>
    </source>
</reference>
<dbReference type="EMBL" id="LJPM01000491">
    <property type="protein sequence ID" value="KPW12922.1"/>
    <property type="molecule type" value="Genomic_DNA"/>
</dbReference>
<protein>
    <submittedName>
        <fullName evidence="1">Uncharacterized protein</fullName>
    </submittedName>
</protein>
<gene>
    <name evidence="1" type="ORF">ALO91_102909</name>
</gene>
<evidence type="ECO:0000313" key="1">
    <source>
        <dbReference type="EMBL" id="KPW12922.1"/>
    </source>
</evidence>
<dbReference type="PATRIC" id="fig|199198.4.peg.2061"/>
<organism evidence="1 2">
    <name type="scientific">Pseudomonas syringae pv. aceris</name>
    <dbReference type="NCBI Taxonomy" id="199198"/>
    <lineage>
        <taxon>Bacteria</taxon>
        <taxon>Pseudomonadati</taxon>
        <taxon>Pseudomonadota</taxon>
        <taxon>Gammaproteobacteria</taxon>
        <taxon>Pseudomonadales</taxon>
        <taxon>Pseudomonadaceae</taxon>
        <taxon>Pseudomonas</taxon>
        <taxon>Pseudomonas syringae</taxon>
    </lineage>
</organism>
<dbReference type="Proteomes" id="UP000050297">
    <property type="component" value="Unassembled WGS sequence"/>
</dbReference>
<accession>A0A0L8ING1</accession>
<proteinExistence type="predicted"/>
<name>A0A0L8ING1_PSESX</name>
<comment type="caution">
    <text evidence="1">The sequence shown here is derived from an EMBL/GenBank/DDBJ whole genome shotgun (WGS) entry which is preliminary data.</text>
</comment>
<evidence type="ECO:0000313" key="2">
    <source>
        <dbReference type="Proteomes" id="UP000050297"/>
    </source>
</evidence>